<feature type="domain" description="Shikimate dehydrogenase substrate binding N-terminal" evidence="12">
    <location>
        <begin position="12"/>
        <end position="92"/>
    </location>
</feature>
<evidence type="ECO:0000256" key="9">
    <source>
        <dbReference type="ARBA" id="ARBA00060613"/>
    </source>
</evidence>
<evidence type="ECO:0000313" key="14">
    <source>
        <dbReference type="Proteomes" id="UP000724672"/>
    </source>
</evidence>
<dbReference type="InterPro" id="IPR011342">
    <property type="entry name" value="Shikimate_DH"/>
</dbReference>
<proteinExistence type="inferred from homology"/>
<comment type="pathway">
    <text evidence="9">Aromatic compound metabolism; 3,4-dihydroxybenzoate biosynthesis; 3-dehydroquinate from D-quinate (NAD(+) route).</text>
</comment>
<comment type="pathway">
    <text evidence="1 10">Metabolic intermediate biosynthesis; chorismate biosynthesis; chorismate from D-erythrose 4-phosphate and phosphoenolpyruvate: step 4/7.</text>
</comment>
<comment type="catalytic activity">
    <reaction evidence="8">
        <text>shikimate + NAD(+) = 3-dehydroshikimate + NADH + H(+)</text>
        <dbReference type="Rhea" id="RHEA:17741"/>
        <dbReference type="ChEBI" id="CHEBI:15378"/>
        <dbReference type="ChEBI" id="CHEBI:16630"/>
        <dbReference type="ChEBI" id="CHEBI:36208"/>
        <dbReference type="ChEBI" id="CHEBI:57540"/>
        <dbReference type="ChEBI" id="CHEBI:57945"/>
    </reaction>
</comment>
<feature type="binding site" evidence="10">
    <location>
        <position position="65"/>
    </location>
    <ligand>
        <name>shikimate</name>
        <dbReference type="ChEBI" id="CHEBI:36208"/>
    </ligand>
</feature>
<comment type="subunit">
    <text evidence="10">Homodimer.</text>
</comment>
<dbReference type="CDD" id="cd01065">
    <property type="entry name" value="NAD_bind_Shikimate_DH"/>
    <property type="match status" value="1"/>
</dbReference>
<evidence type="ECO:0000256" key="4">
    <source>
        <dbReference type="ARBA" id="ARBA00023002"/>
    </source>
</evidence>
<keyword evidence="3 10" id="KW-0521">NADP</keyword>
<comment type="caution">
    <text evidence="13">The sequence shown here is derived from an EMBL/GenBank/DDBJ whole genome shotgun (WGS) entry which is preliminary data.</text>
</comment>
<comment type="catalytic activity">
    <reaction evidence="7">
        <text>L-quinate + NAD(+) = 3-dehydroquinate + NADH + H(+)</text>
        <dbReference type="Rhea" id="RHEA:22364"/>
        <dbReference type="ChEBI" id="CHEBI:15378"/>
        <dbReference type="ChEBI" id="CHEBI:29751"/>
        <dbReference type="ChEBI" id="CHEBI:32364"/>
        <dbReference type="ChEBI" id="CHEBI:57540"/>
        <dbReference type="ChEBI" id="CHEBI:57945"/>
        <dbReference type="EC" id="1.1.1.24"/>
    </reaction>
</comment>
<dbReference type="SUPFAM" id="SSF51735">
    <property type="entry name" value="NAD(P)-binding Rossmann-fold domains"/>
    <property type="match status" value="1"/>
</dbReference>
<dbReference type="PANTHER" id="PTHR21089">
    <property type="entry name" value="SHIKIMATE DEHYDROGENASE"/>
    <property type="match status" value="1"/>
</dbReference>
<evidence type="ECO:0000259" key="12">
    <source>
        <dbReference type="Pfam" id="PF08501"/>
    </source>
</evidence>
<keyword evidence="14" id="KW-1185">Reference proteome</keyword>
<keyword evidence="2 10" id="KW-0028">Amino-acid biosynthesis</keyword>
<dbReference type="EMBL" id="WSFT01000053">
    <property type="protein sequence ID" value="MBS4540016.1"/>
    <property type="molecule type" value="Genomic_DNA"/>
</dbReference>
<keyword evidence="4 10" id="KW-0560">Oxidoreductase</keyword>
<feature type="binding site" evidence="10">
    <location>
        <begin position="129"/>
        <end position="133"/>
    </location>
    <ligand>
        <name>NADP(+)</name>
        <dbReference type="ChEBI" id="CHEBI:58349"/>
    </ligand>
</feature>
<dbReference type="EC" id="1.1.1.25" evidence="10"/>
<dbReference type="NCBIfam" id="TIGR00507">
    <property type="entry name" value="aroE"/>
    <property type="match status" value="1"/>
</dbReference>
<dbReference type="GO" id="GO:0009073">
    <property type="term" value="P:aromatic amino acid family biosynthetic process"/>
    <property type="evidence" value="ECO:0007669"/>
    <property type="project" value="UniProtKB-KW"/>
</dbReference>
<evidence type="ECO:0000256" key="7">
    <source>
        <dbReference type="ARBA" id="ARBA00051639"/>
    </source>
</evidence>
<dbReference type="InterPro" id="IPR036291">
    <property type="entry name" value="NAD(P)-bd_dom_sf"/>
</dbReference>
<evidence type="ECO:0000256" key="3">
    <source>
        <dbReference type="ARBA" id="ARBA00022857"/>
    </source>
</evidence>
<feature type="binding site" evidence="10">
    <location>
        <position position="221"/>
    </location>
    <ligand>
        <name>NADP(+)</name>
        <dbReference type="ChEBI" id="CHEBI:58349"/>
    </ligand>
</feature>
<dbReference type="InterPro" id="IPR022893">
    <property type="entry name" value="Shikimate_DH_fam"/>
</dbReference>
<accession>A0A942V185</accession>
<dbReference type="InterPro" id="IPR046346">
    <property type="entry name" value="Aminoacid_DH-like_N_sf"/>
</dbReference>
<evidence type="ECO:0000256" key="2">
    <source>
        <dbReference type="ARBA" id="ARBA00022605"/>
    </source>
</evidence>
<dbReference type="GO" id="GO:0005829">
    <property type="term" value="C:cytosol"/>
    <property type="evidence" value="ECO:0007669"/>
    <property type="project" value="TreeGrafter"/>
</dbReference>
<dbReference type="Pfam" id="PF01488">
    <property type="entry name" value="Shikimate_DH"/>
    <property type="match status" value="1"/>
</dbReference>
<feature type="binding site" evidence="10">
    <location>
        <position position="105"/>
    </location>
    <ligand>
        <name>shikimate</name>
        <dbReference type="ChEBI" id="CHEBI:36208"/>
    </ligand>
</feature>
<feature type="binding site" evidence="10">
    <location>
        <begin position="20"/>
        <end position="22"/>
    </location>
    <ligand>
        <name>shikimate</name>
        <dbReference type="ChEBI" id="CHEBI:36208"/>
    </ligand>
</feature>
<organism evidence="13 14">
    <name type="scientific">Anaeromonas frigoriresistens</name>
    <dbReference type="NCBI Taxonomy" id="2683708"/>
    <lineage>
        <taxon>Bacteria</taxon>
        <taxon>Bacillati</taxon>
        <taxon>Bacillota</taxon>
        <taxon>Tissierellia</taxon>
        <taxon>Tissierellales</taxon>
        <taxon>Thermohalobacteraceae</taxon>
        <taxon>Anaeromonas</taxon>
    </lineage>
</organism>
<feature type="binding site" evidence="10">
    <location>
        <position position="251"/>
    </location>
    <ligand>
        <name>shikimate</name>
        <dbReference type="ChEBI" id="CHEBI:36208"/>
    </ligand>
</feature>
<feature type="domain" description="Quinate/shikimate 5-dehydrogenase/glutamyl-tRNA reductase" evidence="11">
    <location>
        <begin position="117"/>
        <end position="195"/>
    </location>
</feature>
<evidence type="ECO:0000256" key="8">
    <source>
        <dbReference type="ARBA" id="ARBA00052329"/>
    </source>
</evidence>
<dbReference type="PANTHER" id="PTHR21089:SF1">
    <property type="entry name" value="BIFUNCTIONAL 3-DEHYDROQUINATE DEHYDRATASE_SHIKIMATE DEHYDROGENASE, CHLOROPLASTIC"/>
    <property type="match status" value="1"/>
</dbReference>
<comment type="caution">
    <text evidence="10">Lacks conserved residue(s) required for the propagation of feature annotation.</text>
</comment>
<dbReference type="GO" id="GO:0008652">
    <property type="term" value="P:amino acid biosynthetic process"/>
    <property type="evidence" value="ECO:0007669"/>
    <property type="project" value="UniProtKB-KW"/>
</dbReference>
<feature type="binding site" evidence="10">
    <location>
        <position position="223"/>
    </location>
    <ligand>
        <name>shikimate</name>
        <dbReference type="ChEBI" id="CHEBI:36208"/>
    </ligand>
</feature>
<dbReference type="SUPFAM" id="SSF53223">
    <property type="entry name" value="Aminoacid dehydrogenase-like, N-terminal domain"/>
    <property type="match status" value="1"/>
</dbReference>
<evidence type="ECO:0000256" key="5">
    <source>
        <dbReference type="ARBA" id="ARBA00023141"/>
    </source>
</evidence>
<dbReference type="AlphaFoldDB" id="A0A942V185"/>
<feature type="binding site" evidence="10">
    <location>
        <position position="90"/>
    </location>
    <ligand>
        <name>shikimate</name>
        <dbReference type="ChEBI" id="CHEBI:36208"/>
    </ligand>
</feature>
<dbReference type="InterPro" id="IPR013708">
    <property type="entry name" value="Shikimate_DH-bd_N"/>
</dbReference>
<dbReference type="Gene3D" id="3.40.50.720">
    <property type="entry name" value="NAD(P)-binding Rossmann-like Domain"/>
    <property type="match status" value="1"/>
</dbReference>
<feature type="active site" description="Proton acceptor" evidence="10">
    <location>
        <position position="69"/>
    </location>
</feature>
<feature type="binding site" evidence="10">
    <location>
        <begin position="153"/>
        <end position="158"/>
    </location>
    <ligand>
        <name>NADP(+)</name>
        <dbReference type="ChEBI" id="CHEBI:58349"/>
    </ligand>
</feature>
<comment type="function">
    <text evidence="10">Involved in the biosynthesis of the chorismate, which leads to the biosynthesis of aromatic amino acids. Catalyzes the reversible NADPH linked reduction of 3-dehydroshikimate (DHSA) to yield shikimate (SA).</text>
</comment>
<feature type="binding site" evidence="10">
    <location>
        <position position="244"/>
    </location>
    <ligand>
        <name>NADP(+)</name>
        <dbReference type="ChEBI" id="CHEBI:58349"/>
    </ligand>
</feature>
<dbReference type="HAMAP" id="MF_00222">
    <property type="entry name" value="Shikimate_DH_AroE"/>
    <property type="match status" value="1"/>
</dbReference>
<protein>
    <recommendedName>
        <fullName evidence="10">Shikimate dehydrogenase (NADP(+))</fullName>
        <shortName evidence="10">SDH</shortName>
        <ecNumber evidence="10">1.1.1.25</ecNumber>
    </recommendedName>
</protein>
<keyword evidence="5 10" id="KW-0057">Aromatic amino acid biosynthesis</keyword>
<evidence type="ECO:0000256" key="6">
    <source>
        <dbReference type="ARBA" id="ARBA00049442"/>
    </source>
</evidence>
<dbReference type="Pfam" id="PF08501">
    <property type="entry name" value="Shikimate_dh_N"/>
    <property type="match status" value="1"/>
</dbReference>
<gene>
    <name evidence="10 13" type="primary">aroE</name>
    <name evidence="13" type="ORF">GOQ27_16180</name>
</gene>
<comment type="catalytic activity">
    <reaction evidence="6 10">
        <text>shikimate + NADP(+) = 3-dehydroshikimate + NADPH + H(+)</text>
        <dbReference type="Rhea" id="RHEA:17737"/>
        <dbReference type="ChEBI" id="CHEBI:15378"/>
        <dbReference type="ChEBI" id="CHEBI:16630"/>
        <dbReference type="ChEBI" id="CHEBI:36208"/>
        <dbReference type="ChEBI" id="CHEBI:57783"/>
        <dbReference type="ChEBI" id="CHEBI:58349"/>
        <dbReference type="EC" id="1.1.1.25"/>
    </reaction>
</comment>
<sequence length="288" mass="32645">MKIDSDTSLFCLIGNPVSKSLSPLIHNISFEWNKINSTYLTFNVEDLEKSIDGIKALGIKGFNVTIPYKEKIMIYLDEIDKLAKDIGAVNTVKNIDGKLVGYNTDGLGFIKSLEERNINLNNKNVLILGAGGASRAIAMTLANEGIHKLHITNRTIKRAKNLVSDINNTYENLDVKFIEKNNIVDCYDIVINTTSIGMFPNIIDMPIDPSIFDDDTIIYDIIYKPRPTKFLKESKKQNKITIDGLDMLIHQALLSENIWLSENLDYFLMKNNIKKRIMKNNIEINTNK</sequence>
<evidence type="ECO:0000256" key="10">
    <source>
        <dbReference type="HAMAP-Rule" id="MF_00222"/>
    </source>
</evidence>
<evidence type="ECO:0000256" key="1">
    <source>
        <dbReference type="ARBA" id="ARBA00004871"/>
    </source>
</evidence>
<dbReference type="GO" id="GO:0050661">
    <property type="term" value="F:NADP binding"/>
    <property type="evidence" value="ECO:0007669"/>
    <property type="project" value="InterPro"/>
</dbReference>
<name>A0A942V185_9FIRM</name>
<comment type="similarity">
    <text evidence="10">Belongs to the shikimate dehydrogenase family.</text>
</comment>
<dbReference type="GO" id="GO:0030266">
    <property type="term" value="F:quinate 3-dehydrogenase (NAD+) activity"/>
    <property type="evidence" value="ECO:0007669"/>
    <property type="project" value="UniProtKB-EC"/>
</dbReference>
<dbReference type="InterPro" id="IPR006151">
    <property type="entry name" value="Shikm_DH/Glu-tRNA_Rdtase"/>
</dbReference>
<dbReference type="NCBIfam" id="NF001314">
    <property type="entry name" value="PRK00258.2-2"/>
    <property type="match status" value="1"/>
</dbReference>
<dbReference type="GO" id="GO:0009423">
    <property type="term" value="P:chorismate biosynthetic process"/>
    <property type="evidence" value="ECO:0007669"/>
    <property type="project" value="UniProtKB-UniRule"/>
</dbReference>
<dbReference type="Proteomes" id="UP000724672">
    <property type="component" value="Unassembled WGS sequence"/>
</dbReference>
<dbReference type="GO" id="GO:0004764">
    <property type="term" value="F:shikimate 3-dehydrogenase (NADP+) activity"/>
    <property type="evidence" value="ECO:0007669"/>
    <property type="project" value="UniProtKB-UniRule"/>
</dbReference>
<dbReference type="RefSeq" id="WP_203367914.1">
    <property type="nucleotide sequence ID" value="NZ_WSFT01000053.1"/>
</dbReference>
<evidence type="ECO:0000313" key="13">
    <source>
        <dbReference type="EMBL" id="MBS4540016.1"/>
    </source>
</evidence>
<evidence type="ECO:0000259" key="11">
    <source>
        <dbReference type="Pfam" id="PF01488"/>
    </source>
</evidence>
<dbReference type="FunFam" id="3.40.50.720:FF:000086">
    <property type="entry name" value="Quinate/shikimate dehydrogenase"/>
    <property type="match status" value="1"/>
</dbReference>
<reference evidence="13" key="1">
    <citation type="submission" date="2019-12" db="EMBL/GenBank/DDBJ databases">
        <title>Clostridiaceae gen. nov. sp. nov., isolated from sediment in Xinjiang, China.</title>
        <authorList>
            <person name="Zhang R."/>
        </authorList>
    </citation>
    <scope>NUCLEOTIDE SEQUENCE</scope>
    <source>
        <strain evidence="13">D2Q-11</strain>
    </source>
</reference>
<dbReference type="GO" id="GO:0019632">
    <property type="term" value="P:shikimate metabolic process"/>
    <property type="evidence" value="ECO:0007669"/>
    <property type="project" value="InterPro"/>
</dbReference>
<dbReference type="Gene3D" id="3.40.50.10860">
    <property type="entry name" value="Leucine Dehydrogenase, chain A, domain 1"/>
    <property type="match status" value="1"/>
</dbReference>